<organism evidence="1 2">
    <name type="scientific">Chitinophaga flava</name>
    <dbReference type="NCBI Taxonomy" id="2259036"/>
    <lineage>
        <taxon>Bacteria</taxon>
        <taxon>Pseudomonadati</taxon>
        <taxon>Bacteroidota</taxon>
        <taxon>Chitinophagia</taxon>
        <taxon>Chitinophagales</taxon>
        <taxon>Chitinophagaceae</taxon>
        <taxon>Chitinophaga</taxon>
    </lineage>
</organism>
<name>A0A365Y1C7_9BACT</name>
<dbReference type="Gene3D" id="2.120.10.30">
    <property type="entry name" value="TolB, C-terminal domain"/>
    <property type="match status" value="1"/>
</dbReference>
<comment type="caution">
    <text evidence="1">The sequence shown here is derived from an EMBL/GenBank/DDBJ whole genome shotgun (WGS) entry which is preliminary data.</text>
</comment>
<dbReference type="SUPFAM" id="SSF101898">
    <property type="entry name" value="NHL repeat"/>
    <property type="match status" value="1"/>
</dbReference>
<evidence type="ECO:0000313" key="1">
    <source>
        <dbReference type="EMBL" id="RBL92407.1"/>
    </source>
</evidence>
<proteinExistence type="predicted"/>
<dbReference type="OrthoDB" id="581621at2"/>
<reference evidence="1 2" key="1">
    <citation type="submission" date="2018-05" db="EMBL/GenBank/DDBJ databases">
        <title>Chitinophaga sp. K3CV102501T nov., isolated from isolated from a monsoon evergreen broad-leaved forest soil.</title>
        <authorList>
            <person name="Lv Y."/>
        </authorList>
    </citation>
    <scope>NUCLEOTIDE SEQUENCE [LARGE SCALE GENOMIC DNA]</scope>
    <source>
        <strain evidence="1 2">GDMCC 1.1325</strain>
    </source>
</reference>
<accession>A0A365Y1C7</accession>
<dbReference type="InterPro" id="IPR017549">
    <property type="entry name" value="APMV_L690"/>
</dbReference>
<sequence length="379" mass="40722">MLNPSPKKRREMTTSFKKMLAARLAAGPHAKNVHSGIAAMLVMLLMMATSCHKWDHPDCSDCDCLSKDYKQTNLVSDTAGFGAGRIDPNLVNAWGIAVSSNGAFWISANGSGESVIYDKDGNSLRGPVFIPSPSGHGAGAPSGVVFNSSSSFDGNRFIFATEDGTIVAWKSGDSAVIKADRSAFNAVYKGITIASDSGKLYIYATNFHNGTVDVFDTAFHYISYKQFRDPNIPNDFAPFNIRNIDGSIFVTYAKQKLPDKHDDQAGPGNGYINIFRPNGSLVRRFASQGTLNSPWGITEGCSGGIGDDVILVGNFGDGHINAYKENGTFLGQLKKGNAPLKIDGLWAIESHITGNGNKIFFTAGPLEETHGLFGYILKN</sequence>
<dbReference type="AlphaFoldDB" id="A0A365Y1C7"/>
<keyword evidence="2" id="KW-1185">Reference proteome</keyword>
<dbReference type="EMBL" id="QFFJ01000001">
    <property type="protein sequence ID" value="RBL92407.1"/>
    <property type="molecule type" value="Genomic_DNA"/>
</dbReference>
<dbReference type="InterPro" id="IPR011042">
    <property type="entry name" value="6-blade_b-propeller_TolB-like"/>
</dbReference>
<gene>
    <name evidence="1" type="ORF">DF182_07440</name>
</gene>
<protein>
    <submittedName>
        <fullName evidence="1">TIGR03118 family protein</fullName>
    </submittedName>
</protein>
<dbReference type="NCBIfam" id="TIGR03118">
    <property type="entry name" value="PEPCTERM_chp_1"/>
    <property type="match status" value="1"/>
</dbReference>
<dbReference type="Proteomes" id="UP000253410">
    <property type="component" value="Unassembled WGS sequence"/>
</dbReference>
<evidence type="ECO:0000313" key="2">
    <source>
        <dbReference type="Proteomes" id="UP000253410"/>
    </source>
</evidence>